<protein>
    <submittedName>
        <fullName evidence="5">Na+/H+ antiporter subunit G</fullName>
    </submittedName>
</protein>
<feature type="transmembrane region" description="Helical" evidence="4">
    <location>
        <begin position="45"/>
        <end position="64"/>
    </location>
</feature>
<keyword evidence="6" id="KW-1185">Reference proteome</keyword>
<reference evidence="6" key="1">
    <citation type="journal article" date="2019" name="Int. J. Syst. Evol. Microbiol.">
        <title>The Global Catalogue of Microorganisms (GCM) 10K type strain sequencing project: providing services to taxonomists for standard genome sequencing and annotation.</title>
        <authorList>
            <consortium name="The Broad Institute Genomics Platform"/>
            <consortium name="The Broad Institute Genome Sequencing Center for Infectious Disease"/>
            <person name="Wu L."/>
            <person name="Ma J."/>
        </authorList>
    </citation>
    <scope>NUCLEOTIDE SEQUENCE [LARGE SCALE GENOMIC DNA]</scope>
    <source>
        <strain evidence="6">CGMCC 4.7177</strain>
    </source>
</reference>
<comment type="similarity">
    <text evidence="2">Belongs to the CPA3 antiporters (TC 2.A.63) subunit G family.</text>
</comment>
<dbReference type="EMBL" id="JBHUGI010000014">
    <property type="protein sequence ID" value="MFD1927654.1"/>
    <property type="molecule type" value="Genomic_DNA"/>
</dbReference>
<dbReference type="PANTHER" id="PTHR34703:SF1">
    <property type="entry name" value="ANTIPORTER SUBUNIT MNHG2-RELATED"/>
    <property type="match status" value="1"/>
</dbReference>
<keyword evidence="4" id="KW-0472">Membrane</keyword>
<dbReference type="NCBIfam" id="NF009314">
    <property type="entry name" value="PRK12674.1-2"/>
    <property type="match status" value="1"/>
</dbReference>
<feature type="transmembrane region" description="Helical" evidence="4">
    <location>
        <begin position="70"/>
        <end position="91"/>
    </location>
</feature>
<comment type="subcellular location">
    <subcellularLocation>
        <location evidence="1">Membrane</location>
        <topology evidence="1">Multi-pass membrane protein</topology>
    </subcellularLocation>
</comment>
<dbReference type="InterPro" id="IPR005133">
    <property type="entry name" value="PhaG_MnhG_YufB"/>
</dbReference>
<dbReference type="Pfam" id="PF03334">
    <property type="entry name" value="PhaG_MnhG_YufB"/>
    <property type="match status" value="1"/>
</dbReference>
<keyword evidence="3" id="KW-0050">Antiport</keyword>
<dbReference type="RefSeq" id="WP_381536312.1">
    <property type="nucleotide sequence ID" value="NZ_JBHUGI010000014.1"/>
</dbReference>
<dbReference type="PANTHER" id="PTHR34703">
    <property type="entry name" value="ANTIPORTER SUBUNIT MNHG2-RELATED"/>
    <property type="match status" value="1"/>
</dbReference>
<accession>A0ABW4SEB2</accession>
<evidence type="ECO:0000256" key="3">
    <source>
        <dbReference type="ARBA" id="ARBA00022449"/>
    </source>
</evidence>
<evidence type="ECO:0000256" key="1">
    <source>
        <dbReference type="ARBA" id="ARBA00004141"/>
    </source>
</evidence>
<feature type="transmembrane region" description="Helical" evidence="4">
    <location>
        <begin position="12"/>
        <end position="33"/>
    </location>
</feature>
<dbReference type="NCBIfam" id="NF009236">
    <property type="entry name" value="PRK12586.1"/>
    <property type="match status" value="1"/>
</dbReference>
<sequence>MNVSAIGEFVGAFLILLGGIMSVISAFGLIRLPDVYTRSHAATKSSTLAVLLTLSGAFIYFWLFEHFISVRLLLGIVFVFLTAPVAGHLLVRAAYRSKVKLADISGTDDLYDILHKENDEKRELANKDEM</sequence>
<evidence type="ECO:0000313" key="6">
    <source>
        <dbReference type="Proteomes" id="UP001597218"/>
    </source>
</evidence>
<evidence type="ECO:0000313" key="5">
    <source>
        <dbReference type="EMBL" id="MFD1927654.1"/>
    </source>
</evidence>
<proteinExistence type="inferred from homology"/>
<keyword evidence="4" id="KW-0812">Transmembrane</keyword>
<dbReference type="Proteomes" id="UP001597218">
    <property type="component" value="Unassembled WGS sequence"/>
</dbReference>
<gene>
    <name evidence="5" type="ORF">ACFSFY_06190</name>
</gene>
<dbReference type="NCBIfam" id="TIGR01300">
    <property type="entry name" value="CPA3_mnhG_phaG"/>
    <property type="match status" value="1"/>
</dbReference>
<name>A0ABW4SEB2_9BACL</name>
<comment type="caution">
    <text evidence="5">The sequence shown here is derived from an EMBL/GenBank/DDBJ whole genome shotgun (WGS) entry which is preliminary data.</text>
</comment>
<organism evidence="5 6">
    <name type="scientific">Sporosarcina siberiensis</name>
    <dbReference type="NCBI Taxonomy" id="1365606"/>
    <lineage>
        <taxon>Bacteria</taxon>
        <taxon>Bacillati</taxon>
        <taxon>Bacillota</taxon>
        <taxon>Bacilli</taxon>
        <taxon>Bacillales</taxon>
        <taxon>Caryophanaceae</taxon>
        <taxon>Sporosarcina</taxon>
    </lineage>
</organism>
<evidence type="ECO:0000256" key="4">
    <source>
        <dbReference type="SAM" id="Phobius"/>
    </source>
</evidence>
<keyword evidence="4" id="KW-1133">Transmembrane helix</keyword>
<evidence type="ECO:0000256" key="2">
    <source>
        <dbReference type="ARBA" id="ARBA00008404"/>
    </source>
</evidence>
<keyword evidence="3" id="KW-0813">Transport</keyword>